<evidence type="ECO:0000256" key="6">
    <source>
        <dbReference type="ARBA" id="ARBA00022729"/>
    </source>
</evidence>
<keyword evidence="5" id="KW-0964">Secreted</keyword>
<dbReference type="InterPro" id="IPR017853">
    <property type="entry name" value="GH"/>
</dbReference>
<comment type="subcellular location">
    <subcellularLocation>
        <location evidence="2">Secreted</location>
    </subcellularLocation>
</comment>
<evidence type="ECO:0000256" key="5">
    <source>
        <dbReference type="ARBA" id="ARBA00022525"/>
    </source>
</evidence>
<dbReference type="SUPFAM" id="SSF51445">
    <property type="entry name" value="(Trans)glycosidases"/>
    <property type="match status" value="1"/>
</dbReference>
<dbReference type="FunFam" id="3.20.20.80:FF:000076">
    <property type="entry name" value="Mannan endo-1,4-beta-mannosidase A"/>
    <property type="match status" value="1"/>
</dbReference>
<dbReference type="STRING" id="149040.A0A194X6N6"/>
<comment type="similarity">
    <text evidence="3">Belongs to the glycosyl hydrolase 5 (cellulase A) family.</text>
</comment>
<dbReference type="GO" id="GO:0046355">
    <property type="term" value="P:mannan catabolic process"/>
    <property type="evidence" value="ECO:0007669"/>
    <property type="project" value="UniProtKB-ARBA"/>
</dbReference>
<evidence type="ECO:0000256" key="8">
    <source>
        <dbReference type="ARBA" id="ARBA00023295"/>
    </source>
</evidence>
<dbReference type="EMBL" id="KQ947417">
    <property type="protein sequence ID" value="KUJ15833.1"/>
    <property type="molecule type" value="Genomic_DNA"/>
</dbReference>
<evidence type="ECO:0000259" key="10">
    <source>
        <dbReference type="Pfam" id="PF26410"/>
    </source>
</evidence>
<dbReference type="OrthoDB" id="406631at2759"/>
<organism evidence="11 12">
    <name type="scientific">Mollisia scopiformis</name>
    <name type="common">Conifer needle endophyte fungus</name>
    <name type="synonym">Phialocephala scopiformis</name>
    <dbReference type="NCBI Taxonomy" id="149040"/>
    <lineage>
        <taxon>Eukaryota</taxon>
        <taxon>Fungi</taxon>
        <taxon>Dikarya</taxon>
        <taxon>Ascomycota</taxon>
        <taxon>Pezizomycotina</taxon>
        <taxon>Leotiomycetes</taxon>
        <taxon>Helotiales</taxon>
        <taxon>Mollisiaceae</taxon>
        <taxon>Mollisia</taxon>
    </lineage>
</organism>
<dbReference type="Gene3D" id="3.20.20.80">
    <property type="entry name" value="Glycosidases"/>
    <property type="match status" value="1"/>
</dbReference>
<dbReference type="AlphaFoldDB" id="A0A194X6N6"/>
<protein>
    <recommendedName>
        <fullName evidence="4">mannan endo-1,4-beta-mannosidase</fullName>
        <ecNumber evidence="4">3.2.1.78</ecNumber>
    </recommendedName>
</protein>
<dbReference type="Pfam" id="PF26410">
    <property type="entry name" value="GH5_mannosidase"/>
    <property type="match status" value="1"/>
</dbReference>
<keyword evidence="12" id="KW-1185">Reference proteome</keyword>
<dbReference type="EC" id="3.2.1.78" evidence="4"/>
<proteinExistence type="inferred from homology"/>
<accession>A0A194X6N6</accession>
<dbReference type="Proteomes" id="UP000070700">
    <property type="component" value="Unassembled WGS sequence"/>
</dbReference>
<comment type="catalytic activity">
    <reaction evidence="1">
        <text>Random hydrolysis of (1-&gt;4)-beta-D-mannosidic linkages in mannans, galactomannans and glucomannans.</text>
        <dbReference type="EC" id="3.2.1.78"/>
    </reaction>
</comment>
<evidence type="ECO:0000313" key="12">
    <source>
        <dbReference type="Proteomes" id="UP000070700"/>
    </source>
</evidence>
<keyword evidence="6 9" id="KW-0732">Signal</keyword>
<dbReference type="PANTHER" id="PTHR31451">
    <property type="match status" value="1"/>
</dbReference>
<evidence type="ECO:0000256" key="9">
    <source>
        <dbReference type="SAM" id="SignalP"/>
    </source>
</evidence>
<evidence type="ECO:0000256" key="7">
    <source>
        <dbReference type="ARBA" id="ARBA00022801"/>
    </source>
</evidence>
<evidence type="ECO:0000256" key="3">
    <source>
        <dbReference type="ARBA" id="ARBA00005641"/>
    </source>
</evidence>
<evidence type="ECO:0000256" key="4">
    <source>
        <dbReference type="ARBA" id="ARBA00012706"/>
    </source>
</evidence>
<dbReference type="RefSeq" id="XP_018070188.1">
    <property type="nucleotide sequence ID" value="XM_018211977.1"/>
</dbReference>
<sequence length="373" mass="40427">MWFSKALFLLFAGLTAATPTPVGAGDLLSKASIPAVSGLKFNIDGTTGYFAGTNSYWIGFLTNNADVDLVMTHLKASGLKVLRVWGFNDVTQSTSGVWYQSFISGKTPQINTGANGLQRLDYVVSSAEAHGIKLIVNFVNNWGDYGGMPAYNTFYGTTKTTWYTDAKVQAQYQTYIKAVVSRHINSTAIFAWELANEPRCNGCATSIVTTWATKTSAYIRSLDPNHMITLGDEGFMNGGGDGSYPYTTGEGMDFEANLKIPDISFGTFHLYPTSWSEKDALGFGNGWIKAHGAVCASVGKPCVFEEYGMESNKPAIEGPWQTTALNTSGMGGDMYWQYGDTLSSGKTADDQYTIYYGSSDFTTLVTDHVKSIG</sequence>
<feature type="signal peptide" evidence="9">
    <location>
        <begin position="1"/>
        <end position="17"/>
    </location>
</feature>
<reference evidence="11 12" key="1">
    <citation type="submission" date="2015-10" db="EMBL/GenBank/DDBJ databases">
        <title>Full genome of DAOMC 229536 Phialocephala scopiformis, a fungal endophyte of spruce producing the potent anti-insectan compound rugulosin.</title>
        <authorList>
            <consortium name="DOE Joint Genome Institute"/>
            <person name="Walker A.K."/>
            <person name="Frasz S.L."/>
            <person name="Seifert K.A."/>
            <person name="Miller J.D."/>
            <person name="Mondo S.J."/>
            <person name="Labutti K."/>
            <person name="Lipzen A."/>
            <person name="Dockter R."/>
            <person name="Kennedy M."/>
            <person name="Grigoriev I.V."/>
            <person name="Spatafora J.W."/>
        </authorList>
    </citation>
    <scope>NUCLEOTIDE SEQUENCE [LARGE SCALE GENOMIC DNA]</scope>
    <source>
        <strain evidence="11 12">CBS 120377</strain>
    </source>
</reference>
<feature type="domain" description="Glycoside hydrolase family 5" evidence="10">
    <location>
        <begin position="37"/>
        <end position="313"/>
    </location>
</feature>
<feature type="chain" id="PRO_5008267908" description="mannan endo-1,4-beta-mannosidase" evidence="9">
    <location>
        <begin position="18"/>
        <end position="373"/>
    </location>
</feature>
<gene>
    <name evidence="11" type="ORF">LY89DRAFT_647855</name>
</gene>
<keyword evidence="8" id="KW-0326">Glycosidase</keyword>
<dbReference type="InterPro" id="IPR001547">
    <property type="entry name" value="Glyco_hydro_5"/>
</dbReference>
<dbReference type="GO" id="GO:0005576">
    <property type="term" value="C:extracellular region"/>
    <property type="evidence" value="ECO:0007669"/>
    <property type="project" value="UniProtKB-SubCell"/>
</dbReference>
<dbReference type="GeneID" id="28821703"/>
<dbReference type="GO" id="GO:0016985">
    <property type="term" value="F:mannan endo-1,4-beta-mannosidase activity"/>
    <property type="evidence" value="ECO:0007669"/>
    <property type="project" value="UniProtKB-EC"/>
</dbReference>
<evidence type="ECO:0000313" key="11">
    <source>
        <dbReference type="EMBL" id="KUJ15833.1"/>
    </source>
</evidence>
<dbReference type="KEGG" id="psco:LY89DRAFT_647855"/>
<dbReference type="InterPro" id="IPR045053">
    <property type="entry name" value="MAN-like"/>
</dbReference>
<evidence type="ECO:0000256" key="1">
    <source>
        <dbReference type="ARBA" id="ARBA00001678"/>
    </source>
</evidence>
<dbReference type="InParanoid" id="A0A194X6N6"/>
<evidence type="ECO:0000256" key="2">
    <source>
        <dbReference type="ARBA" id="ARBA00004613"/>
    </source>
</evidence>
<name>A0A194X6N6_MOLSC</name>
<keyword evidence="7 11" id="KW-0378">Hydrolase</keyword>
<dbReference type="PANTHER" id="PTHR31451:SF39">
    <property type="entry name" value="MANNAN ENDO-1,4-BETA-MANNOSIDASE 1"/>
    <property type="match status" value="1"/>
</dbReference>